<dbReference type="InterPro" id="IPR036601">
    <property type="entry name" value="CBM10_sf"/>
</dbReference>
<dbReference type="Gene3D" id="3.20.20.80">
    <property type="entry name" value="Glycosidases"/>
    <property type="match status" value="1"/>
</dbReference>
<dbReference type="GO" id="GO:0000272">
    <property type="term" value="P:polysaccharide catabolic process"/>
    <property type="evidence" value="ECO:0007669"/>
    <property type="project" value="InterPro"/>
</dbReference>
<keyword evidence="1" id="KW-0326">Glycosidase</keyword>
<dbReference type="InterPro" id="IPR009031">
    <property type="entry name" value="CBM10"/>
</dbReference>
<dbReference type="Pfam" id="PF02013">
    <property type="entry name" value="CBM_10"/>
    <property type="match status" value="3"/>
</dbReference>
<dbReference type="GO" id="GO:0004553">
    <property type="term" value="F:hydrolase activity, hydrolyzing O-glycosyl compounds"/>
    <property type="evidence" value="ECO:0007669"/>
    <property type="project" value="InterPro"/>
</dbReference>
<organism evidence="2 3">
    <name type="scientific">Aeromonas caviae</name>
    <name type="common">Aeromonas punctata</name>
    <dbReference type="NCBI Taxonomy" id="648"/>
    <lineage>
        <taxon>Bacteria</taxon>
        <taxon>Pseudomonadati</taxon>
        <taxon>Pseudomonadota</taxon>
        <taxon>Gammaproteobacteria</taxon>
        <taxon>Aeromonadales</taxon>
        <taxon>Aeromonadaceae</taxon>
        <taxon>Aeromonas</taxon>
    </lineage>
</organism>
<keyword evidence="1" id="KW-0378">Hydrolase</keyword>
<dbReference type="Pfam" id="PF00150">
    <property type="entry name" value="Cellulase"/>
    <property type="match status" value="1"/>
</dbReference>
<dbReference type="RefSeq" id="WP_128312931.1">
    <property type="nucleotide sequence ID" value="NZ_AP022110.1"/>
</dbReference>
<proteinExistence type="inferred from homology"/>
<dbReference type="InterPro" id="IPR001547">
    <property type="entry name" value="Glyco_hydro_5"/>
</dbReference>
<dbReference type="InterPro" id="IPR002883">
    <property type="entry name" value="CBM10/Dockerin_dom"/>
</dbReference>
<dbReference type="Proteomes" id="UP001161704">
    <property type="component" value="Unassembled WGS sequence"/>
</dbReference>
<dbReference type="GO" id="GO:0030248">
    <property type="term" value="F:cellulose binding"/>
    <property type="evidence" value="ECO:0007669"/>
    <property type="project" value="InterPro"/>
</dbReference>
<sequence length="437" mass="46506">MKRKTIIATLLLGCSTVPALLLSPSALAATTYPTCASAASDPDGDGWGWENGQSCQVVAGSGGGATTYPTCASATSDPDGDGWGWENGQSCQVVAGSGGATTYPTCASAASDPDGDGWGWENGQSCQVASSTPTPGSGDMYVKDGQLYSASGQRFIARGINLQYGDNPGAAFAAITPIANTGANIVRLQLRKHTTAQELRGVLDAIVARNMVAMPMYWESDVTCQSNPQPLQTAVDSLWLGSWKAVMQDPKYKGKILLNIANEWGEDTNNYADFITTYKGLIKGLRDGGYTMPLVIDAAHCGQYVQSFLSGRGSELLNADASKNLLFSLHAYHWLWDTPAEIDAAIAQMKAQNLAFLFGEFGDKRFQAPNNVDHYHLLGKAQSESVGWIAWSWKGNGAGEEEVLDMSYDYGSMDLSPRGNDIVFGEAGIRQTASALQ</sequence>
<reference evidence="2" key="1">
    <citation type="submission" date="2022-09" db="EMBL/GenBank/DDBJ databases">
        <title>Intensive care unit water sources are persistently colonized with multi-drug resistant bacteria and are the site of extensive horizontal gene transfer of antibiotic resistance genes.</title>
        <authorList>
            <person name="Diorio-Toth L."/>
        </authorList>
    </citation>
    <scope>NUCLEOTIDE SEQUENCE</scope>
    <source>
        <strain evidence="2">GD03710</strain>
    </source>
</reference>
<evidence type="ECO:0000256" key="1">
    <source>
        <dbReference type="RuleBase" id="RU361153"/>
    </source>
</evidence>
<evidence type="ECO:0000313" key="3">
    <source>
        <dbReference type="Proteomes" id="UP001161704"/>
    </source>
</evidence>
<gene>
    <name evidence="2" type="ORF">N5I20_05510</name>
</gene>
<dbReference type="SMART" id="SM01064">
    <property type="entry name" value="CBM_10"/>
    <property type="match status" value="3"/>
</dbReference>
<dbReference type="SUPFAM" id="SSF51445">
    <property type="entry name" value="(Trans)glycosidases"/>
    <property type="match status" value="1"/>
</dbReference>
<name>A0A443WGA7_AERCA</name>
<protein>
    <submittedName>
        <fullName evidence="2">Cellulase family glycosylhydrolase</fullName>
    </submittedName>
</protein>
<dbReference type="Gene3D" id="2.30.32.30">
    <property type="entry name" value="CBM10"/>
    <property type="match status" value="3"/>
</dbReference>
<accession>A0A443WGA7</accession>
<dbReference type="AlphaFoldDB" id="A0A443WGA7"/>
<dbReference type="PROSITE" id="PS51763">
    <property type="entry name" value="CBM10"/>
    <property type="match status" value="3"/>
</dbReference>
<evidence type="ECO:0000313" key="2">
    <source>
        <dbReference type="EMBL" id="MDH1504510.1"/>
    </source>
</evidence>
<dbReference type="EMBL" id="JAOCIZ010000015">
    <property type="protein sequence ID" value="MDH1504510.1"/>
    <property type="molecule type" value="Genomic_DNA"/>
</dbReference>
<comment type="caution">
    <text evidence="2">The sequence shown here is derived from an EMBL/GenBank/DDBJ whole genome shotgun (WGS) entry which is preliminary data.</text>
</comment>
<dbReference type="InterPro" id="IPR017853">
    <property type="entry name" value="GH"/>
</dbReference>
<comment type="similarity">
    <text evidence="1">Belongs to the glycosyl hydrolase 5 (cellulase A) family.</text>
</comment>